<feature type="domain" description="N-acetyltransferase" evidence="1">
    <location>
        <begin position="18"/>
        <end position="183"/>
    </location>
</feature>
<proteinExistence type="predicted"/>
<dbReference type="Proteomes" id="UP000217289">
    <property type="component" value="Chromosome"/>
</dbReference>
<dbReference type="GO" id="GO:0016747">
    <property type="term" value="F:acyltransferase activity, transferring groups other than amino-acyl groups"/>
    <property type="evidence" value="ECO:0007669"/>
    <property type="project" value="InterPro"/>
</dbReference>
<reference evidence="2 3" key="1">
    <citation type="submission" date="2017-06" db="EMBL/GenBank/DDBJ databases">
        <authorList>
            <person name="Kim H.J."/>
            <person name="Triplett B.A."/>
        </authorList>
    </citation>
    <scope>NUCLEOTIDE SEQUENCE [LARGE SCALE GENOMIC DNA]</scope>
    <source>
        <strain evidence="2 3">DSM 14713</strain>
    </source>
</reference>
<keyword evidence="3" id="KW-1185">Reference proteome</keyword>
<evidence type="ECO:0000313" key="3">
    <source>
        <dbReference type="Proteomes" id="UP000217289"/>
    </source>
</evidence>
<dbReference type="AlphaFoldDB" id="A0A250IM06"/>
<dbReference type="Gene3D" id="3.40.630.30">
    <property type="match status" value="1"/>
</dbReference>
<dbReference type="InterPro" id="IPR000182">
    <property type="entry name" value="GNAT_dom"/>
</dbReference>
<dbReference type="PROSITE" id="PS51186">
    <property type="entry name" value="GNAT"/>
    <property type="match status" value="1"/>
</dbReference>
<dbReference type="KEGG" id="mbd:MEBOL_005458"/>
<evidence type="ECO:0000313" key="2">
    <source>
        <dbReference type="EMBL" id="ATB31986.1"/>
    </source>
</evidence>
<gene>
    <name evidence="2" type="ORF">MEBOL_005458</name>
</gene>
<accession>A0A250IM06</accession>
<dbReference type="PANTHER" id="PTHR43792">
    <property type="entry name" value="GNAT FAMILY, PUTATIVE (AFU_ORTHOLOGUE AFUA_3G00765)-RELATED-RELATED"/>
    <property type="match status" value="1"/>
</dbReference>
<keyword evidence="2" id="KW-0808">Transferase</keyword>
<organism evidence="2 3">
    <name type="scientific">Melittangium boletus DSM 14713</name>
    <dbReference type="NCBI Taxonomy" id="1294270"/>
    <lineage>
        <taxon>Bacteria</taxon>
        <taxon>Pseudomonadati</taxon>
        <taxon>Myxococcota</taxon>
        <taxon>Myxococcia</taxon>
        <taxon>Myxococcales</taxon>
        <taxon>Cystobacterineae</taxon>
        <taxon>Archangiaceae</taxon>
        <taxon>Melittangium</taxon>
    </lineage>
</organism>
<name>A0A250IM06_9BACT</name>
<dbReference type="PANTHER" id="PTHR43792:SF1">
    <property type="entry name" value="N-ACETYLTRANSFERASE DOMAIN-CONTAINING PROTEIN"/>
    <property type="match status" value="1"/>
</dbReference>
<protein>
    <submittedName>
        <fullName evidence="2">Acetyltransferase ribosomal protein N-acetylase</fullName>
    </submittedName>
</protein>
<dbReference type="EMBL" id="CP022163">
    <property type="protein sequence ID" value="ATB31986.1"/>
    <property type="molecule type" value="Genomic_DNA"/>
</dbReference>
<dbReference type="SUPFAM" id="SSF55729">
    <property type="entry name" value="Acyl-CoA N-acyltransferases (Nat)"/>
    <property type="match status" value="1"/>
</dbReference>
<dbReference type="OrthoDB" id="9804153at2"/>
<sequence length="199" mass="22775">MMDTHSFDPFPVLHTPRLILRRPCDADAAALLPMRSDPEVMRYIPRPIAKSEDDVRALLHMMGEALQKGERINWAMEWRESGEAIGLIGYVDILPEHRRAEVGYSLRRDYHRRGIMREALAAVVDYGFERMHLHTILAITDADNNASGKLLESAGFREEGRFREDCYYNGAFRNSVYYGLMRTDNRRTGNGSSVTNEPA</sequence>
<dbReference type="InterPro" id="IPR051531">
    <property type="entry name" value="N-acetyltransferase"/>
</dbReference>
<evidence type="ECO:0000259" key="1">
    <source>
        <dbReference type="PROSITE" id="PS51186"/>
    </source>
</evidence>
<dbReference type="InterPro" id="IPR016181">
    <property type="entry name" value="Acyl_CoA_acyltransferase"/>
</dbReference>
<dbReference type="Pfam" id="PF13302">
    <property type="entry name" value="Acetyltransf_3"/>
    <property type="match status" value="1"/>
</dbReference>
<dbReference type="RefSeq" id="WP_095980240.1">
    <property type="nucleotide sequence ID" value="NZ_CP022163.1"/>
</dbReference>